<dbReference type="PANTHER" id="PTHR30055">
    <property type="entry name" value="HTH-TYPE TRANSCRIPTIONAL REGULATOR RUTR"/>
    <property type="match status" value="1"/>
</dbReference>
<dbReference type="EMBL" id="QKQS01000026">
    <property type="protein sequence ID" value="PZA09724.1"/>
    <property type="molecule type" value="Genomic_DNA"/>
</dbReference>
<dbReference type="RefSeq" id="WP_110787835.1">
    <property type="nucleotide sequence ID" value="NZ_QKQS01000026.1"/>
</dbReference>
<dbReference type="GO" id="GO:0000976">
    <property type="term" value="F:transcription cis-regulatory region binding"/>
    <property type="evidence" value="ECO:0007669"/>
    <property type="project" value="TreeGrafter"/>
</dbReference>
<feature type="domain" description="HTH tetR-type" evidence="5">
    <location>
        <begin position="24"/>
        <end position="83"/>
    </location>
</feature>
<dbReference type="Gene3D" id="1.10.357.10">
    <property type="entry name" value="Tetracycline Repressor, domain 2"/>
    <property type="match status" value="1"/>
</dbReference>
<dbReference type="SUPFAM" id="SSF48498">
    <property type="entry name" value="Tetracyclin repressor-like, C-terminal domain"/>
    <property type="match status" value="1"/>
</dbReference>
<dbReference type="PANTHER" id="PTHR30055:SF234">
    <property type="entry name" value="HTH-TYPE TRANSCRIPTIONAL REGULATOR BETI"/>
    <property type="match status" value="1"/>
</dbReference>
<keyword evidence="2 4" id="KW-0238">DNA-binding</keyword>
<evidence type="ECO:0000259" key="5">
    <source>
        <dbReference type="PROSITE" id="PS50977"/>
    </source>
</evidence>
<proteinExistence type="predicted"/>
<dbReference type="Pfam" id="PF00440">
    <property type="entry name" value="TetR_N"/>
    <property type="match status" value="1"/>
</dbReference>
<evidence type="ECO:0000313" key="6">
    <source>
        <dbReference type="EMBL" id="PZA09724.1"/>
    </source>
</evidence>
<evidence type="ECO:0000313" key="7">
    <source>
        <dbReference type="Proteomes" id="UP000248134"/>
    </source>
</evidence>
<dbReference type="InterPro" id="IPR036271">
    <property type="entry name" value="Tet_transcr_reg_TetR-rel_C_sf"/>
</dbReference>
<keyword evidence="1" id="KW-0805">Transcription regulation</keyword>
<comment type="caution">
    <text evidence="6">The sequence shown here is derived from an EMBL/GenBank/DDBJ whole genome shotgun (WGS) entry which is preliminary data.</text>
</comment>
<dbReference type="GO" id="GO:0003700">
    <property type="term" value="F:DNA-binding transcription factor activity"/>
    <property type="evidence" value="ECO:0007669"/>
    <property type="project" value="TreeGrafter"/>
</dbReference>
<evidence type="ECO:0000256" key="2">
    <source>
        <dbReference type="ARBA" id="ARBA00023125"/>
    </source>
</evidence>
<dbReference type="OrthoDB" id="9795011at2"/>
<dbReference type="InterPro" id="IPR001647">
    <property type="entry name" value="HTH_TetR"/>
</dbReference>
<protein>
    <submittedName>
        <fullName evidence="6">TetR family transcriptional regulator</fullName>
    </submittedName>
</protein>
<dbReference type="InterPro" id="IPR050109">
    <property type="entry name" value="HTH-type_TetR-like_transc_reg"/>
</dbReference>
<evidence type="ECO:0000256" key="4">
    <source>
        <dbReference type="PROSITE-ProRule" id="PRU00335"/>
    </source>
</evidence>
<name>A0A323UA89_RHOPL</name>
<accession>A0A323UA89</accession>
<organism evidence="6 7">
    <name type="scientific">Rhodopseudomonas palustris</name>
    <dbReference type="NCBI Taxonomy" id="1076"/>
    <lineage>
        <taxon>Bacteria</taxon>
        <taxon>Pseudomonadati</taxon>
        <taxon>Pseudomonadota</taxon>
        <taxon>Alphaproteobacteria</taxon>
        <taxon>Hyphomicrobiales</taxon>
        <taxon>Nitrobacteraceae</taxon>
        <taxon>Rhodopseudomonas</taxon>
    </lineage>
</organism>
<dbReference type="AlphaFoldDB" id="A0A323UA89"/>
<dbReference type="PROSITE" id="PS50977">
    <property type="entry name" value="HTH_TETR_2"/>
    <property type="match status" value="1"/>
</dbReference>
<evidence type="ECO:0000256" key="1">
    <source>
        <dbReference type="ARBA" id="ARBA00023015"/>
    </source>
</evidence>
<dbReference type="PRINTS" id="PR00455">
    <property type="entry name" value="HTHTETR"/>
</dbReference>
<dbReference type="SUPFAM" id="SSF46689">
    <property type="entry name" value="Homeodomain-like"/>
    <property type="match status" value="1"/>
</dbReference>
<gene>
    <name evidence="6" type="ORF">DNX69_20425</name>
</gene>
<evidence type="ECO:0000256" key="3">
    <source>
        <dbReference type="ARBA" id="ARBA00023163"/>
    </source>
</evidence>
<dbReference type="Pfam" id="PF21597">
    <property type="entry name" value="TetR_C_43"/>
    <property type="match status" value="1"/>
</dbReference>
<dbReference type="InterPro" id="IPR049445">
    <property type="entry name" value="TetR_SbtR-like_C"/>
</dbReference>
<dbReference type="Proteomes" id="UP000248134">
    <property type="component" value="Unassembled WGS sequence"/>
</dbReference>
<feature type="DNA-binding region" description="H-T-H motif" evidence="4">
    <location>
        <begin position="46"/>
        <end position="65"/>
    </location>
</feature>
<sequence length="207" mass="22092">MSEKPPGKGASAARAPRRVRADAQRNLKTLLEAALAVFATAGVDAPVRDIAEKAGVGIGTLYRHFPQRSDLIVAVFRNGVDCCADAAATLAQEYPPVEALSRWMQHYVDFIATKRGLAAALYSGNPAYDSLPAYFEQRLVPALQSLLDTAGAAGEIRRDVDPFDLLKAVAQLCNSAPGSDPEHTSRMVALLIDGLRYGAGKETRPGD</sequence>
<dbReference type="InterPro" id="IPR009057">
    <property type="entry name" value="Homeodomain-like_sf"/>
</dbReference>
<reference evidence="6 7" key="1">
    <citation type="submission" date="2018-06" db="EMBL/GenBank/DDBJ databases">
        <title>Draft Whole-Genome Sequence of the purple photosynthetic bacterium Rhodospeudomonas palustris XCP.</title>
        <authorList>
            <person name="Rayyan A."/>
            <person name="Meyer T.E."/>
            <person name="Kyndt J.A."/>
        </authorList>
    </citation>
    <scope>NUCLEOTIDE SEQUENCE [LARGE SCALE GENOMIC DNA]</scope>
    <source>
        <strain evidence="6 7">XCP</strain>
    </source>
</reference>
<keyword evidence="3" id="KW-0804">Transcription</keyword>